<comment type="caution">
    <text evidence="2">The sequence shown here is derived from an EMBL/GenBank/DDBJ whole genome shotgun (WGS) entry which is preliminary data.</text>
</comment>
<dbReference type="Proteomes" id="UP000249248">
    <property type="component" value="Unassembled WGS sequence"/>
</dbReference>
<accession>A0A2W1NJM2</accession>
<gene>
    <name evidence="2" type="ORF">DNU06_05945</name>
</gene>
<feature type="transmembrane region" description="Helical" evidence="1">
    <location>
        <begin position="98"/>
        <end position="120"/>
    </location>
</feature>
<feature type="transmembrane region" description="Helical" evidence="1">
    <location>
        <begin position="35"/>
        <end position="55"/>
    </location>
</feature>
<dbReference type="Pfam" id="PF20334">
    <property type="entry name" value="DUF6629"/>
    <property type="match status" value="1"/>
</dbReference>
<keyword evidence="1" id="KW-0812">Transmembrane</keyword>
<dbReference type="RefSeq" id="WP_111062309.1">
    <property type="nucleotide sequence ID" value="NZ_JBHUCU010000002.1"/>
</dbReference>
<feature type="transmembrane region" description="Helical" evidence="1">
    <location>
        <begin position="67"/>
        <end position="86"/>
    </location>
</feature>
<dbReference type="OrthoDB" id="8441457at2"/>
<organism evidence="2 3">
    <name type="scientific">Putridiphycobacter roseus</name>
    <dbReference type="NCBI Taxonomy" id="2219161"/>
    <lineage>
        <taxon>Bacteria</taxon>
        <taxon>Pseudomonadati</taxon>
        <taxon>Bacteroidota</taxon>
        <taxon>Flavobacteriia</taxon>
        <taxon>Flavobacteriales</taxon>
        <taxon>Crocinitomicaceae</taxon>
        <taxon>Putridiphycobacter</taxon>
    </lineage>
</organism>
<keyword evidence="1" id="KW-1133">Transmembrane helix</keyword>
<protein>
    <submittedName>
        <fullName evidence="2">Uncharacterized protein</fullName>
    </submittedName>
</protein>
<evidence type="ECO:0000256" key="1">
    <source>
        <dbReference type="SAM" id="Phobius"/>
    </source>
</evidence>
<keyword evidence="3" id="KW-1185">Reference proteome</keyword>
<dbReference type="EMBL" id="QKSB01000002">
    <property type="protein sequence ID" value="PZE18156.1"/>
    <property type="molecule type" value="Genomic_DNA"/>
</dbReference>
<evidence type="ECO:0000313" key="3">
    <source>
        <dbReference type="Proteomes" id="UP000249248"/>
    </source>
</evidence>
<evidence type="ECO:0000313" key="2">
    <source>
        <dbReference type="EMBL" id="PZE18156.1"/>
    </source>
</evidence>
<name>A0A2W1NJM2_9FLAO</name>
<feature type="transmembrane region" description="Helical" evidence="1">
    <location>
        <begin position="165"/>
        <end position="182"/>
    </location>
</feature>
<reference evidence="2 3" key="1">
    <citation type="submission" date="2018-06" db="EMBL/GenBank/DDBJ databases">
        <title>The draft genome sequence of Crocinitomix sp. SM1701.</title>
        <authorList>
            <person name="Zhang X."/>
        </authorList>
    </citation>
    <scope>NUCLEOTIDE SEQUENCE [LARGE SCALE GENOMIC DNA]</scope>
    <source>
        <strain evidence="2 3">SM1701</strain>
    </source>
</reference>
<sequence>MCFSAEVSFGAAAVISTVGVVAYKKASPNSFRVIAMIPILFGIHQFLEGLVWVFIESNATELLAFSKYSYLFFAWVIWPFYIPYANWKVEKIAIRKKILFGFMVIGLLLGVILLSTFFIFDITATVVDHSILYEVPYQNDYLWIIHSLYFAAVVLPNAISSTPKMWILAALNIVLFTMGKVLLDGNVISVWCFFAAITSLFILYIIVYNRKLYLKAGLNHTA</sequence>
<feature type="transmembrane region" description="Helical" evidence="1">
    <location>
        <begin position="140"/>
        <end position="158"/>
    </location>
</feature>
<keyword evidence="1" id="KW-0472">Membrane</keyword>
<dbReference type="AlphaFoldDB" id="A0A2W1NJM2"/>
<feature type="transmembrane region" description="Helical" evidence="1">
    <location>
        <begin position="188"/>
        <end position="207"/>
    </location>
</feature>
<proteinExistence type="predicted"/>
<dbReference type="InterPro" id="IPR046737">
    <property type="entry name" value="DUF6629"/>
</dbReference>